<proteinExistence type="predicted"/>
<evidence type="ECO:0000313" key="2">
    <source>
        <dbReference type="EMBL" id="MFE8701264.1"/>
    </source>
</evidence>
<organism evidence="1 3">
    <name type="scientific">Cytobacillus spartinae</name>
    <dbReference type="NCBI Taxonomy" id="3299023"/>
    <lineage>
        <taxon>Bacteria</taxon>
        <taxon>Bacillati</taxon>
        <taxon>Bacillota</taxon>
        <taxon>Bacilli</taxon>
        <taxon>Bacillales</taxon>
        <taxon>Bacillaceae</taxon>
        <taxon>Cytobacillus</taxon>
    </lineage>
</organism>
<name>A0ABW6KCF4_9BACI</name>
<keyword evidence="3" id="KW-1185">Reference proteome</keyword>
<evidence type="ECO:0000313" key="1">
    <source>
        <dbReference type="EMBL" id="MFE8700925.1"/>
    </source>
</evidence>
<dbReference type="Proteomes" id="UP001601059">
    <property type="component" value="Unassembled WGS sequence"/>
</dbReference>
<gene>
    <name evidence="1" type="ORF">ACFYKX_09885</name>
    <name evidence="2" type="ORF">ACFYKX_11720</name>
</gene>
<evidence type="ECO:0000313" key="3">
    <source>
        <dbReference type="Proteomes" id="UP001601059"/>
    </source>
</evidence>
<protein>
    <submittedName>
        <fullName evidence="1">Uncharacterized protein</fullName>
    </submittedName>
</protein>
<sequence>MRGVKMTKKRHTGHFGETLYNLKQQEELLAVVGYWNGYLYVTLHAATAKKIEKMFPSIPKIYQPL</sequence>
<accession>A0ABW6KCF4</accession>
<reference evidence="1 3" key="1">
    <citation type="submission" date="2024-08" db="EMBL/GenBank/DDBJ databases">
        <title>Two novel Cytobacillus novel species.</title>
        <authorList>
            <person name="Liu G."/>
        </authorList>
    </citation>
    <scope>NUCLEOTIDE SEQUENCE [LARGE SCALE GENOMIC DNA]</scope>
    <source>
        <strain evidence="1 3">FJAT-54145</strain>
    </source>
</reference>
<dbReference type="RefSeq" id="WP_389360590.1">
    <property type="nucleotide sequence ID" value="NZ_JBIACK010000004.1"/>
</dbReference>
<dbReference type="EMBL" id="JBIACK010000004">
    <property type="protein sequence ID" value="MFE8701264.1"/>
    <property type="molecule type" value="Genomic_DNA"/>
</dbReference>
<dbReference type="EMBL" id="JBIACK010000004">
    <property type="protein sequence ID" value="MFE8700925.1"/>
    <property type="molecule type" value="Genomic_DNA"/>
</dbReference>
<comment type="caution">
    <text evidence="1">The sequence shown here is derived from an EMBL/GenBank/DDBJ whole genome shotgun (WGS) entry which is preliminary data.</text>
</comment>